<evidence type="ECO:0000256" key="5">
    <source>
        <dbReference type="ARBA" id="ARBA00054987"/>
    </source>
</evidence>
<evidence type="ECO:0000256" key="4">
    <source>
        <dbReference type="ARBA" id="ARBA00050845"/>
    </source>
</evidence>
<dbReference type="SUPFAM" id="SSF51182">
    <property type="entry name" value="RmlC-like cupins"/>
    <property type="match status" value="1"/>
</dbReference>
<dbReference type="Pfam" id="PF05726">
    <property type="entry name" value="Pirin_C"/>
    <property type="match status" value="1"/>
</dbReference>
<evidence type="ECO:0000259" key="13">
    <source>
        <dbReference type="Pfam" id="PF02678"/>
    </source>
</evidence>
<evidence type="ECO:0000256" key="1">
    <source>
        <dbReference type="ARBA" id="ARBA00004123"/>
    </source>
</evidence>
<dbReference type="Gene3D" id="2.60.120.10">
    <property type="entry name" value="Jelly Rolls"/>
    <property type="match status" value="2"/>
</dbReference>
<feature type="domain" description="Pirin C-terminal" evidence="14">
    <location>
        <begin position="232"/>
        <end position="293"/>
    </location>
</feature>
<evidence type="ECO:0000256" key="6">
    <source>
        <dbReference type="ARBA" id="ARBA00060642"/>
    </source>
</evidence>
<evidence type="ECO:0000256" key="10">
    <source>
        <dbReference type="ARBA" id="ARBA00077684"/>
    </source>
</evidence>
<feature type="signal peptide" evidence="12">
    <location>
        <begin position="1"/>
        <end position="36"/>
    </location>
</feature>
<keyword evidence="12" id="KW-0732">Signal</keyword>
<dbReference type="InterPro" id="IPR011051">
    <property type="entry name" value="RmlC_Cupin_sf"/>
</dbReference>
<comment type="catalytic activity">
    <reaction evidence="4">
        <text>quercetin + O2 = 2-(3,4-dihydroxybenzoyloxy)-4,6-dihydroxybenzoate + CO</text>
        <dbReference type="Rhea" id="RHEA:15381"/>
        <dbReference type="ChEBI" id="CHEBI:15379"/>
        <dbReference type="ChEBI" id="CHEBI:17245"/>
        <dbReference type="ChEBI" id="CHEBI:57628"/>
        <dbReference type="ChEBI" id="CHEBI:57694"/>
        <dbReference type="EC" id="1.13.11.24"/>
    </reaction>
</comment>
<dbReference type="Proteomes" id="UP001174909">
    <property type="component" value="Unassembled WGS sequence"/>
</dbReference>
<dbReference type="PANTHER" id="PTHR13903">
    <property type="entry name" value="PIRIN-RELATED"/>
    <property type="match status" value="1"/>
</dbReference>
<protein>
    <recommendedName>
        <fullName evidence="9">Pirin</fullName>
        <ecNumber evidence="8">1.13.11.24</ecNumber>
    </recommendedName>
    <alternativeName>
        <fullName evidence="10">Probable quercetin 2,3-dioxygenase PIR</fullName>
    </alternativeName>
</protein>
<organism evidence="15 16">
    <name type="scientific">Geodia barretti</name>
    <name type="common">Barrett's horny sponge</name>
    <dbReference type="NCBI Taxonomy" id="519541"/>
    <lineage>
        <taxon>Eukaryota</taxon>
        <taxon>Metazoa</taxon>
        <taxon>Porifera</taxon>
        <taxon>Demospongiae</taxon>
        <taxon>Heteroscleromorpha</taxon>
        <taxon>Tetractinellida</taxon>
        <taxon>Astrophorina</taxon>
        <taxon>Geodiidae</taxon>
        <taxon>Geodia</taxon>
    </lineage>
</organism>
<feature type="chain" id="PRO_5041331995" description="Pirin" evidence="12">
    <location>
        <begin position="37"/>
        <end position="296"/>
    </location>
</feature>
<dbReference type="InterPro" id="IPR012093">
    <property type="entry name" value="Pirin"/>
</dbReference>
<evidence type="ECO:0000313" key="15">
    <source>
        <dbReference type="EMBL" id="CAI8037981.1"/>
    </source>
</evidence>
<comment type="subunit">
    <text evidence="7">May interact with NF1/CTF1. Interacts with BCL3. Identified in a complex comprised of PIR, BLC3, NFKB1 and target DNA.</text>
</comment>
<dbReference type="FunFam" id="2.60.120.10:FF:000055">
    <property type="entry name" value="pirin"/>
    <property type="match status" value="1"/>
</dbReference>
<evidence type="ECO:0000256" key="11">
    <source>
        <dbReference type="RuleBase" id="RU003457"/>
    </source>
</evidence>
<evidence type="ECO:0000256" key="9">
    <source>
        <dbReference type="ARBA" id="ARBA00069068"/>
    </source>
</evidence>
<evidence type="ECO:0000313" key="16">
    <source>
        <dbReference type="Proteomes" id="UP001174909"/>
    </source>
</evidence>
<dbReference type="CDD" id="cd02909">
    <property type="entry name" value="cupin_pirin_N"/>
    <property type="match status" value="1"/>
</dbReference>
<dbReference type="InterPro" id="IPR003829">
    <property type="entry name" value="Pirin_N_dom"/>
</dbReference>
<comment type="pathway">
    <text evidence="6">Flavonoid metabolism; quercetin degradation.</text>
</comment>
<dbReference type="EC" id="1.13.11.24" evidence="8"/>
<dbReference type="CDD" id="cd02247">
    <property type="entry name" value="cupin_pirin_C"/>
    <property type="match status" value="1"/>
</dbReference>
<dbReference type="InterPro" id="IPR014710">
    <property type="entry name" value="RmlC-like_jellyroll"/>
</dbReference>
<sequence>MGNEGCYKTELRLDCSMRRRLSATVLLLLATTLALADSQVTTVDSRGIWSFSSTGVKEEREMSGPARAIVKKVLSVEQAEGVGARVRRSVGRPELRNLDPFLMLDEFKVTKPAGFPDHPHRGFETVTYMLKGSFKHEDFCGHRGTINPGDLQWMTAGRGIVHAEMPASQGENIGLQLWINLSQRDKMVEPQYQELLESEIPHVSGEGVHVAVIAGNSYGASSPVRTRTPTMYLDFKLDPGAHMTQPVTESWNGFIYVLRGTGEFGGETESGPHHTLVLGPGDHIEARNTPTCQIYR</sequence>
<evidence type="ECO:0000256" key="7">
    <source>
        <dbReference type="ARBA" id="ARBA00064668"/>
    </source>
</evidence>
<name>A0AA35SZK3_GEOBA</name>
<comment type="similarity">
    <text evidence="2 11">Belongs to the pirin family.</text>
</comment>
<dbReference type="GO" id="GO:0005634">
    <property type="term" value="C:nucleus"/>
    <property type="evidence" value="ECO:0007669"/>
    <property type="project" value="UniProtKB-SubCell"/>
</dbReference>
<dbReference type="AlphaFoldDB" id="A0AA35SZK3"/>
<evidence type="ECO:0000256" key="8">
    <source>
        <dbReference type="ARBA" id="ARBA00066677"/>
    </source>
</evidence>
<dbReference type="InterPro" id="IPR008778">
    <property type="entry name" value="Pirin_C_dom"/>
</dbReference>
<dbReference type="GO" id="GO:0008127">
    <property type="term" value="F:quercetin 2,3-dioxygenase activity"/>
    <property type="evidence" value="ECO:0007669"/>
    <property type="project" value="UniProtKB-EC"/>
</dbReference>
<keyword evidence="16" id="KW-1185">Reference proteome</keyword>
<gene>
    <name evidence="15" type="ORF">GBAR_LOCUS21195</name>
</gene>
<dbReference type="PANTHER" id="PTHR13903:SF8">
    <property type="entry name" value="PIRIN"/>
    <property type="match status" value="1"/>
</dbReference>
<keyword evidence="3" id="KW-0539">Nucleus</keyword>
<accession>A0AA35SZK3</accession>
<dbReference type="EMBL" id="CASHTH010002970">
    <property type="protein sequence ID" value="CAI8037981.1"/>
    <property type="molecule type" value="Genomic_DNA"/>
</dbReference>
<comment type="caution">
    <text evidence="15">The sequence shown here is derived from an EMBL/GenBank/DDBJ whole genome shotgun (WGS) entry which is preliminary data.</text>
</comment>
<comment type="function">
    <text evidence="5">Transcriptional coregulator of NF-kappa-B which facilitates binding of NF-kappa-B proteins to target kappa-B genes in a redox-state-dependent manner. May be required for efficient terminal myeloid maturation of hematopoietic cells. Has quercetin 2,3-dioxygenase activity (in vitro).</text>
</comment>
<evidence type="ECO:0000259" key="14">
    <source>
        <dbReference type="Pfam" id="PF05726"/>
    </source>
</evidence>
<proteinExistence type="inferred from homology"/>
<comment type="subcellular location">
    <subcellularLocation>
        <location evidence="1">Nucleus</location>
    </subcellularLocation>
</comment>
<dbReference type="Pfam" id="PF02678">
    <property type="entry name" value="Pirin"/>
    <property type="match status" value="1"/>
</dbReference>
<evidence type="ECO:0000256" key="2">
    <source>
        <dbReference type="ARBA" id="ARBA00008416"/>
    </source>
</evidence>
<feature type="domain" description="Pirin N-terminal" evidence="13">
    <location>
        <begin position="84"/>
        <end position="179"/>
    </location>
</feature>
<reference evidence="15" key="1">
    <citation type="submission" date="2023-03" db="EMBL/GenBank/DDBJ databases">
        <authorList>
            <person name="Steffen K."/>
            <person name="Cardenas P."/>
        </authorList>
    </citation>
    <scope>NUCLEOTIDE SEQUENCE</scope>
</reference>
<evidence type="ECO:0000256" key="3">
    <source>
        <dbReference type="ARBA" id="ARBA00023242"/>
    </source>
</evidence>
<evidence type="ECO:0000256" key="12">
    <source>
        <dbReference type="SAM" id="SignalP"/>
    </source>
</evidence>